<accession>A0AAP2E3C3</accession>
<evidence type="ECO:0000256" key="3">
    <source>
        <dbReference type="ARBA" id="ARBA00023237"/>
    </source>
</evidence>
<keyword evidence="1 4" id="KW-0813">Transport</keyword>
<evidence type="ECO:0000259" key="6">
    <source>
        <dbReference type="Pfam" id="PF07660"/>
    </source>
</evidence>
<feature type="domain" description="Secretin/TonB short N-terminal" evidence="6">
    <location>
        <begin position="55"/>
        <end position="104"/>
    </location>
</feature>
<name>A0AAP2E3C3_9BACT</name>
<comment type="caution">
    <text evidence="8">The sequence shown here is derived from an EMBL/GenBank/DDBJ whole genome shotgun (WGS) entry which is preliminary data.</text>
</comment>
<organism evidence="8 9">
    <name type="scientific">Dawidia cretensis</name>
    <dbReference type="NCBI Taxonomy" id="2782350"/>
    <lineage>
        <taxon>Bacteria</taxon>
        <taxon>Pseudomonadati</taxon>
        <taxon>Bacteroidota</taxon>
        <taxon>Cytophagia</taxon>
        <taxon>Cytophagales</taxon>
        <taxon>Chryseotaleaceae</taxon>
        <taxon>Dawidia</taxon>
    </lineage>
</organism>
<dbReference type="EMBL" id="JAHESE010000026">
    <property type="protein sequence ID" value="MBT1710797.1"/>
    <property type="molecule type" value="Genomic_DNA"/>
</dbReference>
<proteinExistence type="inferred from homology"/>
<keyword evidence="4" id="KW-0812">Transmembrane</keyword>
<evidence type="ECO:0000256" key="2">
    <source>
        <dbReference type="ARBA" id="ARBA00023136"/>
    </source>
</evidence>
<evidence type="ECO:0000313" key="8">
    <source>
        <dbReference type="EMBL" id="MBT1710797.1"/>
    </source>
</evidence>
<keyword evidence="9" id="KW-1185">Reference proteome</keyword>
<dbReference type="PROSITE" id="PS52016">
    <property type="entry name" value="TONB_DEPENDENT_REC_3"/>
    <property type="match status" value="1"/>
</dbReference>
<keyword evidence="2 4" id="KW-0472">Membrane</keyword>
<dbReference type="NCBIfam" id="TIGR04056">
    <property type="entry name" value="OMP_RagA_SusC"/>
    <property type="match status" value="1"/>
</dbReference>
<evidence type="ECO:0000256" key="5">
    <source>
        <dbReference type="SAM" id="SignalP"/>
    </source>
</evidence>
<dbReference type="Pfam" id="PF07715">
    <property type="entry name" value="Plug"/>
    <property type="match status" value="1"/>
</dbReference>
<comment type="subcellular location">
    <subcellularLocation>
        <location evidence="4">Cell outer membrane</location>
        <topology evidence="4">Multi-pass membrane protein</topology>
    </subcellularLocation>
</comment>
<dbReference type="AlphaFoldDB" id="A0AAP2E3C3"/>
<dbReference type="InterPro" id="IPR023997">
    <property type="entry name" value="TonB-dep_OMP_SusC/RagA_CS"/>
</dbReference>
<feature type="signal peptide" evidence="5">
    <location>
        <begin position="1"/>
        <end position="20"/>
    </location>
</feature>
<sequence length="1139" mass="127185">MRISIIQLVLAAGFTCSALAGDVEAQILDKPISISLYQTRMEQVLLQIQKMTEVKFVYSPSIVEVEKKISLNVTDRKLSAVLDEILKPSAIQYKLINDYILLYRNPLVPAEELAPAKEEPGDHSSIDENEWKLLQFTIKGRVTDDTNEPLPGVSILLKGTILGTTTDANGEYSISVPDDMASTGVLVVSFIGYTKQEIAIGSQTTVNVQLASDITSLGEVVVVGFGEQRKISVVGANAEVKVDELKQPVANIGTMLAGRVAGVVQVQRSGEPGRDGANIWIRGISSWPDYGGVSPLILIDGVERSLDNIDPEDVESFNILKDASATAVYGMRGANGVILIKTKSGKIGKTKIDFNYSQGVTSFTRVPELADGPTFMRLTNEALTTRGDVPKFSQEQIDGTVLGEDPYVYPNVDWYDAVFNNTARNRKINLNAHGGNDRATYYISLGYYNEEGFFKTEGLEQYNSTTSFTRYNFTSNLDFELSRTTKLMLGVQGYISEANYPGEKSEDVFQQIMYTSPVAYPIMYPGGLVPGRETNGDFRNPYADITQRGYRNNFRNQIFSNVRLTQDLKAIAPGLSFTTMFSFDAWNRHDIERKKRKDTYFVDPNDPRNPDGSLNLNLTYTSNNNTLEYNRITAGNRRYYTESALNYNRTFGKHVVTGMLLYNQSDYTNVVPTDSEDDNFTNSIPFRTRGLAGRITYSFMDRYFVELNGGYNGSENFAPDRRFGFFPSYAVGWLISEEAFYEPIRNAVPFLKVRFSDGLVGISGGGRRFGYLTILDNEDKPGYTYGTPGNTSGVGGIEIQDYGVDVGWAKARKTNLGIDIRTWQEKLSLTVDLWKEHRTDIFLRRGVVPDYIGLYNLPWGNLGVVDNKGIDIALAITDLKLGETTWSLRGNFNYNRDEVIENDQPAQPYSWLEKRGSNVLAYWGFQAEGLFESQEDIDNHAVQNFGPVRPGDIKYKDMNGDNLINNLDQVKIGIGDVPRMTYGFGFTTYWKGFDAGAFFQGTAQADRNINGMAVMPFSGGAGAGNVYALATDRWTEENPSQDVTYPRLAYGTEYSNNTQTSSWWVRDMSFLRLKTAEIGYTLRSEMLRSIGITNTRFYVMGVNLLTFSKFKMWDPELNTGNGTTYPNVRTISIGVNVSL</sequence>
<dbReference type="SUPFAM" id="SSF49464">
    <property type="entry name" value="Carboxypeptidase regulatory domain-like"/>
    <property type="match status" value="1"/>
</dbReference>
<reference evidence="8 9" key="1">
    <citation type="submission" date="2021-05" db="EMBL/GenBank/DDBJ databases">
        <title>A Polyphasic approach of four new species of the genus Ohtaekwangia: Ohtaekwangia histidinii sp. nov., Ohtaekwangia cretensis sp. nov., Ohtaekwangia indiensis sp. nov., Ohtaekwangia reichenbachii sp. nov. from diverse environment.</title>
        <authorList>
            <person name="Octaviana S."/>
        </authorList>
    </citation>
    <scope>NUCLEOTIDE SEQUENCE [LARGE SCALE GENOMIC DNA]</scope>
    <source>
        <strain evidence="8 9">PWU5</strain>
    </source>
</reference>
<keyword evidence="4" id="KW-1134">Transmembrane beta strand</keyword>
<keyword evidence="5" id="KW-0732">Signal</keyword>
<comment type="similarity">
    <text evidence="4">Belongs to the TonB-dependent receptor family.</text>
</comment>
<dbReference type="Gene3D" id="2.170.130.10">
    <property type="entry name" value="TonB-dependent receptor, plug domain"/>
    <property type="match status" value="1"/>
</dbReference>
<dbReference type="Gene3D" id="2.60.40.1120">
    <property type="entry name" value="Carboxypeptidase-like, regulatory domain"/>
    <property type="match status" value="1"/>
</dbReference>
<dbReference type="SUPFAM" id="SSF56935">
    <property type="entry name" value="Porins"/>
    <property type="match status" value="1"/>
</dbReference>
<dbReference type="InterPro" id="IPR011662">
    <property type="entry name" value="Secretin/TonB_short_N"/>
</dbReference>
<evidence type="ECO:0000256" key="4">
    <source>
        <dbReference type="PROSITE-ProRule" id="PRU01360"/>
    </source>
</evidence>
<evidence type="ECO:0000259" key="7">
    <source>
        <dbReference type="Pfam" id="PF07715"/>
    </source>
</evidence>
<feature type="domain" description="TonB-dependent receptor plug" evidence="7">
    <location>
        <begin position="240"/>
        <end position="337"/>
    </location>
</feature>
<dbReference type="Proteomes" id="UP001319080">
    <property type="component" value="Unassembled WGS sequence"/>
</dbReference>
<evidence type="ECO:0000256" key="1">
    <source>
        <dbReference type="ARBA" id="ARBA00022448"/>
    </source>
</evidence>
<dbReference type="Pfam" id="PF13715">
    <property type="entry name" value="CarbopepD_reg_2"/>
    <property type="match status" value="1"/>
</dbReference>
<keyword evidence="8" id="KW-0675">Receptor</keyword>
<dbReference type="InterPro" id="IPR008969">
    <property type="entry name" value="CarboxyPept-like_regulatory"/>
</dbReference>
<gene>
    <name evidence="8" type="ORF">KK062_21325</name>
</gene>
<dbReference type="NCBIfam" id="TIGR04057">
    <property type="entry name" value="SusC_RagA_signa"/>
    <property type="match status" value="1"/>
</dbReference>
<dbReference type="Pfam" id="PF07660">
    <property type="entry name" value="STN"/>
    <property type="match status" value="1"/>
</dbReference>
<keyword evidence="3 4" id="KW-0998">Cell outer membrane</keyword>
<dbReference type="InterPro" id="IPR039426">
    <property type="entry name" value="TonB-dep_rcpt-like"/>
</dbReference>
<dbReference type="InterPro" id="IPR012910">
    <property type="entry name" value="Plug_dom"/>
</dbReference>
<evidence type="ECO:0000313" key="9">
    <source>
        <dbReference type="Proteomes" id="UP001319080"/>
    </source>
</evidence>
<feature type="chain" id="PRO_5042965942" evidence="5">
    <location>
        <begin position="21"/>
        <end position="1139"/>
    </location>
</feature>
<dbReference type="GO" id="GO:0009279">
    <property type="term" value="C:cell outer membrane"/>
    <property type="evidence" value="ECO:0007669"/>
    <property type="project" value="UniProtKB-SubCell"/>
</dbReference>
<dbReference type="FunFam" id="2.170.130.10:FF:000003">
    <property type="entry name" value="SusC/RagA family TonB-linked outer membrane protein"/>
    <property type="match status" value="1"/>
</dbReference>
<dbReference type="InterPro" id="IPR023996">
    <property type="entry name" value="TonB-dep_OMP_SusC/RagA"/>
</dbReference>
<protein>
    <submittedName>
        <fullName evidence="8">TonB-dependent receptor</fullName>
    </submittedName>
</protein>
<dbReference type="InterPro" id="IPR037066">
    <property type="entry name" value="Plug_dom_sf"/>
</dbReference>